<dbReference type="Gene3D" id="3.40.50.1820">
    <property type="entry name" value="alpha/beta hydrolase"/>
    <property type="match status" value="1"/>
</dbReference>
<reference evidence="4 5" key="1">
    <citation type="journal article" date="2021" name="Front. Microbiol.">
        <title>Bacterial Transformation of Aromatic Monomers in Softwood Black Liquor.</title>
        <authorList>
            <person name="Navas L.E."/>
            <person name="Dexter G."/>
            <person name="Liu J."/>
            <person name="Levy-Booth D."/>
            <person name="Cho M."/>
            <person name="Jang S.K."/>
            <person name="Mansfield S.D."/>
            <person name="Renneckar S."/>
            <person name="Mohn W.W."/>
            <person name="Eltis L.D."/>
        </authorList>
    </citation>
    <scope>NUCLEOTIDE SEQUENCE [LARGE SCALE GENOMIC DNA]</scope>
    <source>
        <strain evidence="4 5">GD02</strain>
    </source>
</reference>
<evidence type="ECO:0000256" key="2">
    <source>
        <dbReference type="ARBA" id="ARBA00022801"/>
    </source>
</evidence>
<protein>
    <submittedName>
        <fullName evidence="4">Alpha/beta hydrolase</fullName>
    </submittedName>
</protein>
<dbReference type="AlphaFoldDB" id="A0AA46X1D1"/>
<dbReference type="Proteomes" id="UP001162740">
    <property type="component" value="Plasmid pGD02.2.1"/>
</dbReference>
<dbReference type="InterPro" id="IPR029058">
    <property type="entry name" value="AB_hydrolase_fold"/>
</dbReference>
<dbReference type="InterPro" id="IPR013094">
    <property type="entry name" value="AB_hydrolase_3"/>
</dbReference>
<evidence type="ECO:0000313" key="4">
    <source>
        <dbReference type="EMBL" id="UZF48319.1"/>
    </source>
</evidence>
<keyword evidence="2 4" id="KW-0378">Hydrolase</keyword>
<dbReference type="SUPFAM" id="SSF53474">
    <property type="entry name" value="alpha/beta-Hydrolases"/>
    <property type="match status" value="1"/>
</dbReference>
<dbReference type="PANTHER" id="PTHR48081">
    <property type="entry name" value="AB HYDROLASE SUPERFAMILY PROTEIN C4A8.06C"/>
    <property type="match status" value="1"/>
</dbReference>
<comment type="similarity">
    <text evidence="1">Belongs to the 'GDXG' lipolytic enzyme family.</text>
</comment>
<dbReference type="InterPro" id="IPR002168">
    <property type="entry name" value="Lipase_GDXG_HIS_AS"/>
</dbReference>
<organism evidence="4 5">
    <name type="scientific">Rhodococcus rhodochrous</name>
    <dbReference type="NCBI Taxonomy" id="1829"/>
    <lineage>
        <taxon>Bacteria</taxon>
        <taxon>Bacillati</taxon>
        <taxon>Actinomycetota</taxon>
        <taxon>Actinomycetes</taxon>
        <taxon>Mycobacteriales</taxon>
        <taxon>Nocardiaceae</taxon>
        <taxon>Rhodococcus</taxon>
    </lineage>
</organism>
<proteinExistence type="inferred from homology"/>
<name>A0AA46X1D1_RHORH</name>
<dbReference type="PROSITE" id="PS01173">
    <property type="entry name" value="LIPASE_GDXG_HIS"/>
    <property type="match status" value="1"/>
</dbReference>
<gene>
    <name evidence="4" type="ORF">KUM34_028715</name>
</gene>
<dbReference type="PANTHER" id="PTHR48081:SF8">
    <property type="entry name" value="ALPHA_BETA HYDROLASE FOLD-3 DOMAIN-CONTAINING PROTEIN-RELATED"/>
    <property type="match status" value="1"/>
</dbReference>
<dbReference type="EMBL" id="CP083975">
    <property type="protein sequence ID" value="UZF48319.1"/>
    <property type="molecule type" value="Genomic_DNA"/>
</dbReference>
<evidence type="ECO:0000256" key="1">
    <source>
        <dbReference type="ARBA" id="ARBA00010515"/>
    </source>
</evidence>
<evidence type="ECO:0000313" key="5">
    <source>
        <dbReference type="Proteomes" id="UP001162740"/>
    </source>
</evidence>
<sequence>MSTFDPYTGRIVADDALASLHAFRSSGGQSFHMLGVDGARARYEASCRTNGLNRDPVARVEDVKADDRFRVRIYDPRSDGSPSPVILFIHGGGWVMGSLDTHDGLCRRLATRTGYPVVAVDYRLAPEHRYPAAIDDCRTALQWVSASPSHGLTPTSIVLVGDSAGGQLAASLAIEATRTPSPVPICAQVLLYPVTDLTSRSNSYERVNDGFPLVAETMEWFADLYIPPGVSRTSADLSPLHANLPEALPPAYVCTVDNDPLADEGILYAAALSAAGTEVSSVHLAGYAHGLFTSAGTIARGEQMVDKVASFINEVTVGRNSYLSL</sequence>
<evidence type="ECO:0000259" key="3">
    <source>
        <dbReference type="Pfam" id="PF07859"/>
    </source>
</evidence>
<dbReference type="InterPro" id="IPR050300">
    <property type="entry name" value="GDXG_lipolytic_enzyme"/>
</dbReference>
<keyword evidence="4" id="KW-0614">Plasmid</keyword>
<accession>A0AA46X1D1</accession>
<dbReference type="Pfam" id="PF07859">
    <property type="entry name" value="Abhydrolase_3"/>
    <property type="match status" value="1"/>
</dbReference>
<geneLocation type="plasmid" evidence="4 5">
    <name>pGD02.2.1</name>
</geneLocation>
<feature type="domain" description="Alpha/beta hydrolase fold-3" evidence="3">
    <location>
        <begin position="86"/>
        <end position="292"/>
    </location>
</feature>
<dbReference type="GO" id="GO:0016787">
    <property type="term" value="F:hydrolase activity"/>
    <property type="evidence" value="ECO:0007669"/>
    <property type="project" value="UniProtKB-KW"/>
</dbReference>